<evidence type="ECO:0000313" key="4">
    <source>
        <dbReference type="Proteomes" id="UP000078555"/>
    </source>
</evidence>
<evidence type="ECO:0000313" key="2">
    <source>
        <dbReference type="EMBL" id="SBT58715.1"/>
    </source>
</evidence>
<protein>
    <submittedName>
        <fullName evidence="1">PIR Superfamily Protein</fullName>
    </submittedName>
</protein>
<evidence type="ECO:0000313" key="1">
    <source>
        <dbReference type="EMBL" id="SBT58171.1"/>
    </source>
</evidence>
<sequence length="341" mass="39762">MEKNIQLSDFPSKKFEDLKKRINYELLQGYEKKTTTKEHIDHWIDEFKSNIDEYLREKSLKELIKNDKDCKDFNYIIEQIKKKIYSLVNGPGEQHMIKERIKEWRENFFRINTDLTCKEDDIYIDAQLKNLYDFCEDNIFIKEKLTEIKQSDKCQIIIDDISKRKDELKPQKDMFIRQIASTKINDIQCNPTILDNQFPFFACTPRTEPEAEPNTIITRGEHVNSRESGEKLLPELHFTSGELPGGEQISATMRGQTDANSDSPSNAIGIVSIPILGALVSSFLLYRFTPFGTKFLGYFLNKADYPLNQEGDTTDQMLFNTSNLSDTYTENIQYNLSYQKT</sequence>
<keyword evidence="4" id="KW-1185">Reference proteome</keyword>
<reference evidence="3 4" key="2">
    <citation type="submission" date="2016-05" db="EMBL/GenBank/DDBJ databases">
        <authorList>
            <person name="Naeem Raeece"/>
        </authorList>
    </citation>
    <scope>NUCLEOTIDE SEQUENCE [LARGE SCALE GENOMIC DNA]</scope>
</reference>
<gene>
    <name evidence="1" type="ORF">POVWA1_086060</name>
    <name evidence="2" type="ORF">POVWA2_086850</name>
</gene>
<dbReference type="EMBL" id="FLRE01002495">
    <property type="protein sequence ID" value="SBT58715.1"/>
    <property type="molecule type" value="Genomic_DNA"/>
</dbReference>
<proteinExistence type="predicted"/>
<dbReference type="Proteomes" id="UP000078555">
    <property type="component" value="Unassembled WGS sequence"/>
</dbReference>
<dbReference type="EMBL" id="FLRD01001784">
    <property type="protein sequence ID" value="SBT58171.1"/>
    <property type="molecule type" value="Genomic_DNA"/>
</dbReference>
<evidence type="ECO:0000313" key="3">
    <source>
        <dbReference type="Proteomes" id="UP000078550"/>
    </source>
</evidence>
<dbReference type="AlphaFoldDB" id="A0A1A9APZ5"/>
<accession>A0A1A9APZ5</accession>
<reference evidence="1" key="1">
    <citation type="submission" date="2016-05" db="EMBL/GenBank/DDBJ databases">
        <authorList>
            <person name="Lavstsen T."/>
            <person name="Jespersen J.S."/>
        </authorList>
    </citation>
    <scope>NUCLEOTIDE SEQUENCE [LARGE SCALE GENOMIC DNA]</scope>
</reference>
<organism evidence="1 4">
    <name type="scientific">Plasmodium ovale wallikeri</name>
    <dbReference type="NCBI Taxonomy" id="864142"/>
    <lineage>
        <taxon>Eukaryota</taxon>
        <taxon>Sar</taxon>
        <taxon>Alveolata</taxon>
        <taxon>Apicomplexa</taxon>
        <taxon>Aconoidasida</taxon>
        <taxon>Haemosporida</taxon>
        <taxon>Plasmodiidae</taxon>
        <taxon>Plasmodium</taxon>
        <taxon>Plasmodium (Plasmodium)</taxon>
    </lineage>
</organism>
<dbReference type="Proteomes" id="UP000078550">
    <property type="component" value="Unassembled WGS sequence"/>
</dbReference>
<name>A0A1A9APZ5_PLAOA</name>